<geneLocation type="plasmid" evidence="7 8">
    <name>pMM35_02</name>
</geneLocation>
<dbReference type="InterPro" id="IPR047057">
    <property type="entry name" value="MerR_fam"/>
</dbReference>
<dbReference type="GO" id="GO:0003677">
    <property type="term" value="F:DNA binding"/>
    <property type="evidence" value="ECO:0007669"/>
    <property type="project" value="UniProtKB-KW"/>
</dbReference>
<evidence type="ECO:0000259" key="6">
    <source>
        <dbReference type="PROSITE" id="PS50937"/>
    </source>
</evidence>
<dbReference type="Pfam" id="PF13411">
    <property type="entry name" value="MerR_1"/>
    <property type="match status" value="1"/>
</dbReference>
<evidence type="ECO:0000256" key="1">
    <source>
        <dbReference type="ARBA" id="ARBA00022491"/>
    </source>
</evidence>
<keyword evidence="8" id="KW-1185">Reference proteome</keyword>
<dbReference type="PROSITE" id="PS50937">
    <property type="entry name" value="HTH_MERR_2"/>
    <property type="match status" value="1"/>
</dbReference>
<evidence type="ECO:0000313" key="8">
    <source>
        <dbReference type="Proteomes" id="UP000681343"/>
    </source>
</evidence>
<organism evidence="7 8">
    <name type="scientific">Vescimonas fastidiosa</name>
    <dbReference type="NCBI Taxonomy" id="2714353"/>
    <lineage>
        <taxon>Bacteria</taxon>
        <taxon>Bacillati</taxon>
        <taxon>Bacillota</taxon>
        <taxon>Clostridia</taxon>
        <taxon>Eubacteriales</taxon>
        <taxon>Oscillospiraceae</taxon>
        <taxon>Vescimonas</taxon>
    </lineage>
</organism>
<evidence type="ECO:0000256" key="5">
    <source>
        <dbReference type="SAM" id="Coils"/>
    </source>
</evidence>
<dbReference type="InterPro" id="IPR000551">
    <property type="entry name" value="MerR-type_HTH_dom"/>
</dbReference>
<dbReference type="EMBL" id="AP023417">
    <property type="protein sequence ID" value="BCK80126.1"/>
    <property type="molecule type" value="Genomic_DNA"/>
</dbReference>
<dbReference type="GO" id="GO:0003700">
    <property type="term" value="F:DNA-binding transcription factor activity"/>
    <property type="evidence" value="ECO:0007669"/>
    <property type="project" value="InterPro"/>
</dbReference>
<dbReference type="KEGG" id="vfa:MM35RIKEN_23180"/>
<dbReference type="Proteomes" id="UP000681343">
    <property type="component" value="Plasmid pMM35_02"/>
</dbReference>
<keyword evidence="5" id="KW-0175">Coiled coil</keyword>
<feature type="coiled-coil region" evidence="5">
    <location>
        <begin position="79"/>
        <end position="117"/>
    </location>
</feature>
<gene>
    <name evidence="7" type="ORF">MM35RIKEN_23180</name>
</gene>
<evidence type="ECO:0000256" key="3">
    <source>
        <dbReference type="ARBA" id="ARBA00023125"/>
    </source>
</evidence>
<evidence type="ECO:0000256" key="4">
    <source>
        <dbReference type="ARBA" id="ARBA00023163"/>
    </source>
</evidence>
<proteinExistence type="predicted"/>
<evidence type="ECO:0000313" key="7">
    <source>
        <dbReference type="EMBL" id="BCK80126.1"/>
    </source>
</evidence>
<keyword evidence="3" id="KW-0238">DNA-binding</keyword>
<dbReference type="InterPro" id="IPR009061">
    <property type="entry name" value="DNA-bd_dom_put_sf"/>
</dbReference>
<dbReference type="SUPFAM" id="SSF46955">
    <property type="entry name" value="Putative DNA-binding domain"/>
    <property type="match status" value="1"/>
</dbReference>
<keyword evidence="1" id="KW-0678">Repressor</keyword>
<protein>
    <recommendedName>
        <fullName evidence="6">HTH merR-type domain-containing protein</fullName>
    </recommendedName>
</protein>
<accession>A0A810Q320</accession>
<keyword evidence="4" id="KW-0804">Transcription</keyword>
<dbReference type="Gene3D" id="1.10.1660.10">
    <property type="match status" value="1"/>
</dbReference>
<dbReference type="SMART" id="SM00422">
    <property type="entry name" value="HTH_MERR"/>
    <property type="match status" value="1"/>
</dbReference>
<keyword evidence="2" id="KW-0805">Transcription regulation</keyword>
<reference evidence="7" key="1">
    <citation type="submission" date="2020-09" db="EMBL/GenBank/DDBJ databases">
        <title>New species isolated from human feces.</title>
        <authorList>
            <person name="Kitahara M."/>
            <person name="Shigeno Y."/>
            <person name="Shime M."/>
            <person name="Matsumoto Y."/>
            <person name="Nakamura S."/>
            <person name="Motooka D."/>
            <person name="Fukuoka S."/>
            <person name="Nishikawa H."/>
            <person name="Benno Y."/>
        </authorList>
    </citation>
    <scope>NUCLEOTIDE SEQUENCE</scope>
    <source>
        <strain evidence="7">MM35</strain>
        <plasmid evidence="7">pMM35_02</plasmid>
    </source>
</reference>
<feature type="domain" description="HTH merR-type" evidence="6">
    <location>
        <begin position="1"/>
        <end position="67"/>
    </location>
</feature>
<dbReference type="RefSeq" id="WP_212822101.1">
    <property type="nucleotide sequence ID" value="NZ_AP023417.1"/>
</dbReference>
<sequence length="413" mass="47522">MKISEFSNKSNVSEQTIRFYIKKGLLIPLHTSYQYSFSEQDLKDLRYIQSCKRMGFSLEETLRILSLHRVASLHGPKEVSYLLNILQRKRNELEKAQEALKDSIQELSRSIEEYQLKISNPVRTSGMPLSFLDLLECPDCHGAFTLSDAVIRNGQVLSGKLSCGCGAVFTIQDGILYDKDLPSILDNSFFNAHTTFLEEYDAQAVTAIKKDEQALLALIPQKLMAEPKVIIETNFKRWFFTAQNIESIGTQHRYIFAESYPEVVAYHKSIFDSGDDRRQCLFMACRPNRYPLRHGCVDLWIDYMDSTDFSESNCEFLPAVLRAYMKQEAHIYGVSLVIKDPIYFEKLKQLHPELPDNLYKLYAPGGFEENLKNAGYQIKDTIFLRNIWETSAQSGISVSKNPPYRMLYSARIK</sequence>
<dbReference type="AlphaFoldDB" id="A0A810Q320"/>
<keyword evidence="7" id="KW-0614">Plasmid</keyword>
<name>A0A810Q320_9FIRM</name>
<evidence type="ECO:0000256" key="2">
    <source>
        <dbReference type="ARBA" id="ARBA00023015"/>
    </source>
</evidence>
<dbReference type="PANTHER" id="PTHR30204">
    <property type="entry name" value="REDOX-CYCLING DRUG-SENSING TRANSCRIPTIONAL ACTIVATOR SOXR"/>
    <property type="match status" value="1"/>
</dbReference>
<dbReference type="PANTHER" id="PTHR30204:SF69">
    <property type="entry name" value="MERR-FAMILY TRANSCRIPTIONAL REGULATOR"/>
    <property type="match status" value="1"/>
</dbReference>